<name>A0A1B6NRF1_9ZZZZ</name>
<gene>
    <name evidence="1" type="ORF">MGSAQ_003129</name>
</gene>
<dbReference type="EMBL" id="AYSL01001826">
    <property type="protein sequence ID" value="KTF05377.1"/>
    <property type="molecule type" value="Genomic_DNA"/>
</dbReference>
<evidence type="ECO:0000313" key="1">
    <source>
        <dbReference type="EMBL" id="KTF05377.1"/>
    </source>
</evidence>
<protein>
    <submittedName>
        <fullName evidence="1">Secreted protein</fullName>
    </submittedName>
</protein>
<proteinExistence type="predicted"/>
<accession>A0A1B6NRF1</accession>
<organism evidence="1">
    <name type="scientific">marine sediment metagenome</name>
    <dbReference type="NCBI Taxonomy" id="412755"/>
    <lineage>
        <taxon>unclassified sequences</taxon>
        <taxon>metagenomes</taxon>
        <taxon>ecological metagenomes</taxon>
    </lineage>
</organism>
<dbReference type="AlphaFoldDB" id="A0A1B6NRF1"/>
<reference evidence="1" key="1">
    <citation type="submission" date="2013-11" db="EMBL/GenBank/DDBJ databases">
        <title>Microbial diversity, functional groups and degradation webs in Northern and Southern Mediterranean and Red Sea marine crude oil polluted sites.</title>
        <authorList>
            <person name="Daffonchio D."/>
            <person name="Mapelli F."/>
            <person name="Ferrer M."/>
            <person name="Richter M."/>
            <person name="Cherif A."/>
            <person name="Malkawi H.I."/>
            <person name="Yakimov M.M."/>
            <person name="Abdel-Fattah Y.R."/>
            <person name="Blaghen M."/>
            <person name="Golyshin P.N."/>
            <person name="Kalogerakis N."/>
            <person name="Boon N."/>
            <person name="Magagnini M."/>
            <person name="Fava F."/>
        </authorList>
    </citation>
    <scope>NUCLEOTIDE SEQUENCE</scope>
</reference>
<sequence>MLSSSFFSRTRSAPTRILSIFGINLFVLAASSSNLSGTCSNSTVNASASSSACASVVSSGAFANWMYNGIVVYVHSLNLNT</sequence>
<comment type="caution">
    <text evidence="1">The sequence shown here is derived from an EMBL/GenBank/DDBJ whole genome shotgun (WGS) entry which is preliminary data.</text>
</comment>